<evidence type="ECO:0000313" key="1">
    <source>
        <dbReference type="EMBL" id="PPK87774.1"/>
    </source>
</evidence>
<dbReference type="Proteomes" id="UP000237662">
    <property type="component" value="Unassembled WGS sequence"/>
</dbReference>
<sequence length="641" mass="73888">MTLYGHPRLGAAHIASYSLRPADMLRNICLYTSLLLTLSLKAQMLSQSDAIEMADRLHRVQILSDHGRQVLTDRIRENDLPRYQYGLNAGEEHTTGLEISRVELLSFLSRAFLTDLGYRSGMLEYTRLYGDYVQKRGQQTLSPEDKEKIRRQMADFEGYRIEAAIEPEPGYVPDDAGFSWYLTMSMEMLEPELISRTCSVTGKTKRRTLRDLRDLGLLTEDVHETINREMPSDQAAYEHTILAYAAQLMAAVESYPGDRAREDALIEALYTAGILSAVGYRRFTSRPEGSPLLPKIDLLRYSDRAIVVRPEELPADVEQGYSLLYDTLQSIVPNLSMQDLSVRRVVTNDAGFTGLVEYALEVAFTTEDGIYRDKFFYDFVQPEEAITDSVLEIHQDLTRSINRFLRDQRSDYRLYFAQSYPERNGYARPATPEFAFILLTEEEYTIWVKHQSHDFLSWEDHTNKFTSDRITSIIELYRDMGLFAHLSTTELQAGRECAAQATIASYQDILLCFPKTIVYFDWETGNLENPYEELTNQFAAASRGAFSPTDVQDNFAEQWEEDHVDFSFHHAGRHYQEKLRMELDWLDPSFLVLIERAMKENKVEGEFHYALDDGQAAGYLFLTPEQHSALLREQPDFFPEY</sequence>
<gene>
    <name evidence="1" type="ORF">CLV84_0726</name>
</gene>
<dbReference type="EMBL" id="PTJC01000005">
    <property type="protein sequence ID" value="PPK87774.1"/>
    <property type="molecule type" value="Genomic_DNA"/>
</dbReference>
<protein>
    <submittedName>
        <fullName evidence="1">Uncharacterized protein</fullName>
    </submittedName>
</protein>
<reference evidence="1 2" key="1">
    <citation type="submission" date="2018-02" db="EMBL/GenBank/DDBJ databases">
        <title>Genomic Encyclopedia of Archaeal and Bacterial Type Strains, Phase II (KMG-II): from individual species to whole genera.</title>
        <authorList>
            <person name="Goeker M."/>
        </authorList>
    </citation>
    <scope>NUCLEOTIDE SEQUENCE [LARGE SCALE GENOMIC DNA]</scope>
    <source>
        <strain evidence="1 2">DSM 29526</strain>
    </source>
</reference>
<accession>A0A2S6I8F1</accession>
<comment type="caution">
    <text evidence="1">The sequence shown here is derived from an EMBL/GenBank/DDBJ whole genome shotgun (WGS) entry which is preliminary data.</text>
</comment>
<evidence type="ECO:0000313" key="2">
    <source>
        <dbReference type="Proteomes" id="UP000237662"/>
    </source>
</evidence>
<organism evidence="1 2">
    <name type="scientific">Neolewinella xylanilytica</name>
    <dbReference type="NCBI Taxonomy" id="1514080"/>
    <lineage>
        <taxon>Bacteria</taxon>
        <taxon>Pseudomonadati</taxon>
        <taxon>Bacteroidota</taxon>
        <taxon>Saprospiria</taxon>
        <taxon>Saprospirales</taxon>
        <taxon>Lewinellaceae</taxon>
        <taxon>Neolewinella</taxon>
    </lineage>
</organism>
<name>A0A2S6I8F1_9BACT</name>
<keyword evidence="2" id="KW-1185">Reference proteome</keyword>
<dbReference type="OrthoDB" id="1376443at2"/>
<dbReference type="AlphaFoldDB" id="A0A2S6I8F1"/>
<dbReference type="RefSeq" id="WP_146088692.1">
    <property type="nucleotide sequence ID" value="NZ_PTJC01000005.1"/>
</dbReference>
<proteinExistence type="predicted"/>